<dbReference type="EMBL" id="BKCJ011271382">
    <property type="protein sequence ID" value="GFD13290.1"/>
    <property type="molecule type" value="Genomic_DNA"/>
</dbReference>
<name>A0A699TU01_TANCI</name>
<evidence type="ECO:0000256" key="1">
    <source>
        <dbReference type="SAM" id="MobiDB-lite"/>
    </source>
</evidence>
<comment type="caution">
    <text evidence="2">The sequence shown here is derived from an EMBL/GenBank/DDBJ whole genome shotgun (WGS) entry which is preliminary data.</text>
</comment>
<dbReference type="AlphaFoldDB" id="A0A699TU01"/>
<accession>A0A699TU01</accession>
<protein>
    <submittedName>
        <fullName evidence="2">Uncharacterized protein</fullName>
    </submittedName>
</protein>
<feature type="non-terminal residue" evidence="2">
    <location>
        <position position="149"/>
    </location>
</feature>
<reference evidence="2" key="1">
    <citation type="journal article" date="2019" name="Sci. Rep.">
        <title>Draft genome of Tanacetum cinerariifolium, the natural source of mosquito coil.</title>
        <authorList>
            <person name="Yamashiro T."/>
            <person name="Shiraishi A."/>
            <person name="Satake H."/>
            <person name="Nakayama K."/>
        </authorList>
    </citation>
    <scope>NUCLEOTIDE SEQUENCE</scope>
</reference>
<sequence>MPIISNEPPDPLFDELCNLTKVTSAEDLCATSFNDTKVKVMKVKSEDSPGDNRGGKRVVSTPMDDEINKVLSNVRSGMFNTNLNFSLGCPDSNMPGCTFNNVYDVNELSNDGSFIKSPLDNYGLNDLGSPVAKSCGLQTSFDHTGMGDV</sequence>
<proteinExistence type="predicted"/>
<evidence type="ECO:0000313" key="2">
    <source>
        <dbReference type="EMBL" id="GFD13290.1"/>
    </source>
</evidence>
<gene>
    <name evidence="2" type="ORF">Tci_885259</name>
</gene>
<feature type="region of interest" description="Disordered" evidence="1">
    <location>
        <begin position="44"/>
        <end position="64"/>
    </location>
</feature>
<organism evidence="2">
    <name type="scientific">Tanacetum cinerariifolium</name>
    <name type="common">Dalmatian daisy</name>
    <name type="synonym">Chrysanthemum cinerariifolium</name>
    <dbReference type="NCBI Taxonomy" id="118510"/>
    <lineage>
        <taxon>Eukaryota</taxon>
        <taxon>Viridiplantae</taxon>
        <taxon>Streptophyta</taxon>
        <taxon>Embryophyta</taxon>
        <taxon>Tracheophyta</taxon>
        <taxon>Spermatophyta</taxon>
        <taxon>Magnoliopsida</taxon>
        <taxon>eudicotyledons</taxon>
        <taxon>Gunneridae</taxon>
        <taxon>Pentapetalae</taxon>
        <taxon>asterids</taxon>
        <taxon>campanulids</taxon>
        <taxon>Asterales</taxon>
        <taxon>Asteraceae</taxon>
        <taxon>Asteroideae</taxon>
        <taxon>Anthemideae</taxon>
        <taxon>Anthemidinae</taxon>
        <taxon>Tanacetum</taxon>
    </lineage>
</organism>